<sequence length="563" mass="62431">MSKSIQDLLAEQDDPVITEYLAIIKNGLPKTKQPKKIAIVGAGMAGLVSAQLLAEAGHEVTIFEGDSRIGGRILTLRGERYFGRKDLYGEAGPMRLPLQIHHLLRTYICKYSVPVNFFYQVDVKRDTIKPQDQQAVLCGSAVATPPVKAYQSWTYVNGVKLRTGDYLNQEYPAKALGYDLSDLPEAQQRMNGPALLASVTDFVKDYVNAAPRANWPEAISRYDSYSINGFLREYSLLSTEGVEFVEVMQNLESRRALSFVQNLIEMSLINSDNMYWEITNGTDNLVRAWIAPLKAAGVQVCFNQWLKGVEWSDSGERAHLAFQPYDAKWDGAVTLGAELAAPGQPARISADHVILTVPTPCLRTVDFSPMLPHNKRKMIRELYYDSASKVLMSFDERFWETRDNIWGGGSLTDLANRTIYYPSHGFGEATGVLLASYTWETEARGWGSLNNAQRIQFALDGVAQVHGDYVRKHFIAGHSVNWDESPLAMGEAAMFAPGQLSELQADVAPPVGNLHFAGDWTTLRHAWIEGAIESGIRVALEIEPTPAAKAEPLMFAAIPPTIL</sequence>
<evidence type="ECO:0000256" key="2">
    <source>
        <dbReference type="ARBA" id="ARBA00005833"/>
    </source>
</evidence>
<organism evidence="8 9">
    <name type="scientific">Rugamonas aquatica</name>
    <dbReference type="NCBI Taxonomy" id="2743357"/>
    <lineage>
        <taxon>Bacteria</taxon>
        <taxon>Pseudomonadati</taxon>
        <taxon>Pseudomonadota</taxon>
        <taxon>Betaproteobacteria</taxon>
        <taxon>Burkholderiales</taxon>
        <taxon>Oxalobacteraceae</taxon>
        <taxon>Telluria group</taxon>
        <taxon>Rugamonas</taxon>
    </lineage>
</organism>
<dbReference type="EC" id="1.13.12.3" evidence="3"/>
<proteinExistence type="inferred from homology"/>
<dbReference type="PRINTS" id="PR00419">
    <property type="entry name" value="ADXRDTASE"/>
</dbReference>
<dbReference type="GO" id="GO:0009063">
    <property type="term" value="P:amino acid catabolic process"/>
    <property type="evidence" value="ECO:0007669"/>
    <property type="project" value="TreeGrafter"/>
</dbReference>
<dbReference type="GO" id="GO:0001716">
    <property type="term" value="F:L-amino-acid oxidase activity"/>
    <property type="evidence" value="ECO:0007669"/>
    <property type="project" value="TreeGrafter"/>
</dbReference>
<evidence type="ECO:0000259" key="7">
    <source>
        <dbReference type="Pfam" id="PF01593"/>
    </source>
</evidence>
<dbReference type="Proteomes" id="UP000440498">
    <property type="component" value="Unassembled WGS sequence"/>
</dbReference>
<dbReference type="RefSeq" id="WP_152836374.1">
    <property type="nucleotide sequence ID" value="NZ_WHUG01000001.1"/>
</dbReference>
<reference evidence="8 9" key="1">
    <citation type="submission" date="2019-10" db="EMBL/GenBank/DDBJ databases">
        <title>Two novel species isolated from a subtropical stream in China.</title>
        <authorList>
            <person name="Lu H."/>
        </authorList>
    </citation>
    <scope>NUCLEOTIDE SEQUENCE [LARGE SCALE GENOMIC DNA]</scope>
    <source>
        <strain evidence="8 9">FT29W</strain>
    </source>
</reference>
<dbReference type="InterPro" id="IPR036188">
    <property type="entry name" value="FAD/NAD-bd_sf"/>
</dbReference>
<dbReference type="Gene3D" id="3.30.70.2100">
    <property type="match status" value="1"/>
</dbReference>
<evidence type="ECO:0000256" key="1">
    <source>
        <dbReference type="ARBA" id="ARBA00004814"/>
    </source>
</evidence>
<evidence type="ECO:0000313" key="8">
    <source>
        <dbReference type="EMBL" id="MQA37034.1"/>
    </source>
</evidence>
<comment type="catalytic activity">
    <reaction evidence="6">
        <text>L-tryptophan + O2 = indole-3-acetamide + CO2 + H2O</text>
        <dbReference type="Rhea" id="RHEA:16165"/>
        <dbReference type="ChEBI" id="CHEBI:15377"/>
        <dbReference type="ChEBI" id="CHEBI:15379"/>
        <dbReference type="ChEBI" id="CHEBI:16031"/>
        <dbReference type="ChEBI" id="CHEBI:16526"/>
        <dbReference type="ChEBI" id="CHEBI:57912"/>
        <dbReference type="EC" id="1.13.12.3"/>
    </reaction>
</comment>
<gene>
    <name evidence="8" type="ORF">GEV02_02630</name>
</gene>
<dbReference type="SUPFAM" id="SSF54373">
    <property type="entry name" value="FAD-linked reductases, C-terminal domain"/>
    <property type="match status" value="1"/>
</dbReference>
<protein>
    <recommendedName>
        <fullName evidence="4">Tryptophan 2-monooxygenase</fullName>
        <ecNumber evidence="3">1.13.12.3</ecNumber>
    </recommendedName>
</protein>
<accession>A0A6A7MWC5</accession>
<dbReference type="InterPro" id="IPR050281">
    <property type="entry name" value="Flavin_monoamine_oxidase"/>
</dbReference>
<keyword evidence="9" id="KW-1185">Reference proteome</keyword>
<evidence type="ECO:0000256" key="4">
    <source>
        <dbReference type="ARBA" id="ARBA00017871"/>
    </source>
</evidence>
<dbReference type="AlphaFoldDB" id="A0A6A7MWC5"/>
<evidence type="ECO:0000256" key="5">
    <source>
        <dbReference type="ARBA" id="ARBA00023070"/>
    </source>
</evidence>
<dbReference type="SUPFAM" id="SSF51905">
    <property type="entry name" value="FAD/NAD(P)-binding domain"/>
    <property type="match status" value="1"/>
</dbReference>
<dbReference type="PANTHER" id="PTHR10742:SF342">
    <property type="entry name" value="AMINE OXIDASE"/>
    <property type="match status" value="1"/>
</dbReference>
<dbReference type="Pfam" id="PF01593">
    <property type="entry name" value="Amino_oxidase"/>
    <property type="match status" value="1"/>
</dbReference>
<comment type="pathway">
    <text evidence="1">Plant hormone metabolism; auxin biosynthesis.</text>
</comment>
<dbReference type="Gene3D" id="6.10.140.1210">
    <property type="match status" value="1"/>
</dbReference>
<evidence type="ECO:0000313" key="9">
    <source>
        <dbReference type="Proteomes" id="UP000440498"/>
    </source>
</evidence>
<dbReference type="PANTHER" id="PTHR10742">
    <property type="entry name" value="FLAVIN MONOAMINE OXIDASE"/>
    <property type="match status" value="1"/>
</dbReference>
<dbReference type="Gene3D" id="1.10.405.10">
    <property type="entry name" value="Guanine Nucleotide Dissociation Inhibitor, domain 1"/>
    <property type="match status" value="1"/>
</dbReference>
<keyword evidence="5" id="KW-0073">Auxin biosynthesis</keyword>
<dbReference type="InterPro" id="IPR002937">
    <property type="entry name" value="Amino_oxidase"/>
</dbReference>
<comment type="caution">
    <text evidence="8">The sequence shown here is derived from an EMBL/GenBank/DDBJ whole genome shotgun (WGS) entry which is preliminary data.</text>
</comment>
<dbReference type="GO" id="GO:0009851">
    <property type="term" value="P:auxin biosynthetic process"/>
    <property type="evidence" value="ECO:0007669"/>
    <property type="project" value="UniProtKB-KW"/>
</dbReference>
<dbReference type="EMBL" id="WHUG01000001">
    <property type="protein sequence ID" value="MQA37034.1"/>
    <property type="molecule type" value="Genomic_DNA"/>
</dbReference>
<dbReference type="Gene3D" id="3.50.50.60">
    <property type="entry name" value="FAD/NAD(P)-binding domain"/>
    <property type="match status" value="1"/>
</dbReference>
<dbReference type="Gene3D" id="1.10.10.1620">
    <property type="match status" value="1"/>
</dbReference>
<name>A0A6A7MWC5_9BURK</name>
<comment type="similarity">
    <text evidence="2">Belongs to the tryptophan 2-monooxygenase family.</text>
</comment>
<dbReference type="GO" id="GO:0050361">
    <property type="term" value="F:tryptophan 2-monooxygenase activity"/>
    <property type="evidence" value="ECO:0007669"/>
    <property type="project" value="UniProtKB-EC"/>
</dbReference>
<evidence type="ECO:0000256" key="3">
    <source>
        <dbReference type="ARBA" id="ARBA00012535"/>
    </source>
</evidence>
<feature type="domain" description="Amine oxidase" evidence="7">
    <location>
        <begin position="44"/>
        <end position="541"/>
    </location>
</feature>
<evidence type="ECO:0000256" key="6">
    <source>
        <dbReference type="ARBA" id="ARBA00047321"/>
    </source>
</evidence>